<feature type="domain" description="N-acetyltransferase" evidence="2">
    <location>
        <begin position="1025"/>
        <end position="1179"/>
    </location>
</feature>
<dbReference type="SUPFAM" id="SSF55729">
    <property type="entry name" value="Acyl-CoA N-acyltransferases (Nat)"/>
    <property type="match status" value="1"/>
</dbReference>
<accession>A0A4S5BMX6</accession>
<dbReference type="PROSITE" id="PS51186">
    <property type="entry name" value="GNAT"/>
    <property type="match status" value="1"/>
</dbReference>
<proteinExistence type="predicted"/>
<sequence length="2812" mass="304882">MAQEQNPFDQFDNAVDVNPFDQFDPKPETGRTYGQAAKDIAVQLAEGVNNFAGAVPNLVSPDGVVAEFFSDNADYWRDKQSDATKQAVERVEAKIAQANPDGVIDQAVEAAKAYAGEPLAAQRLVTTNVPSVVPGVAAAKGAQVAAVARGATAAQATSQALLAGSVTNAGLNAGGARGEAFEDIRDTLIAQGMDKDQATEVAKSDSLLPAGVGAAAGFVSGRMGLEKVVAGGAKSGFKAGVGAAAGEFLGEQLEEVAPKIATNYQASDYDDRALTRDVGRTSTEAAIATMPGAALAGGATAIRGRNEAVSPAVESEQLGEATTNQDSRPASTAALQFDQAAYTQYRRTLESGGAADAKNPKSTAYGADQFTRGTWLDTVKKAKPAWAQGLSEQELLAQRGNLERSAEMAEALDRENTALLRKAGQEVNNHTLYAAHHFGGAKGLAFARADGSTTMAEILSERQLEANPYLKGMTKAQAIANWDRRAGVPADAAQAAPTPVADSTAANRLAELEVLESAEGLTDAQLAEREALRAQVDAQAQIAADAENVGTSFQDELAAATAKDDQARQARESQPVPITHRDARAADTVLQNRDRSTAASIEQMNSIAANPDYLRTGPSRTMDQGAPVVFGDFPATSVLGREETVADGRGQRVRTRYAVVDAADVIASNTADGLSAQDYAQGLPGKLRAVAGNGRAAGLAEAYRRGTAANYRAELQEDALSLGIETTSIAQMQAPMLVRVMDEADVTPDIGDRSNTVATARLSPVEEASNDAKRVNLAALEYDDSGIPTPASVRGFINAMPEAERGNMLNPDGSPTRQAIDRLTAASFKQAYGNDELVKLFAQATDPEARTVMTALAEASGAMAQLRDGGEFDIRQVVADAAALAVNARRRGITLNDALKNTDLDLNPETFVVAEFMAQNIRSAKRIAEGLRNFADKALEQIRIAQENQVQGGMFGDRPTLSRSQLLEGLNRDNQRAATTAAEPSFVEDQARSGPNEELAESAGAEPRAEGSGWPNRAERGAEQGQYNAVANELPLTTPAREQVLGQQDRETLRFSRPAQKQEQTLDGWRKQAENAGAGVAVSERDDIVTLSKIVIPEAARNSGVGSELMQSLVDYADAAGKHVALTPSEDFGGSKPRLKSFYKRFGFVENKGKGRVFQTMEAMYREHANKTLFSRTDNTASDYEARIDALFSGDKPRSAARGEEQAKVLDRADVLDLLKVGHGPVYLNESAVGKPDRNAPRGSPPKHPNMTADQWKRVPDWLDQPAAVFESATIKGDMVVIAPELVDGSIVMLTIDPNASAGRGVSVRLLTNAYDRDGGAPPFQSWYNQGLARYIDKKVFPAVLQRVGVQSSNTVQSKPGIPKILSEKNLDGYRKVNLSLARVADLVRTPSNERLSMVQQQADKVRKHWRNAPETIVLESLDDARVPDSVRKAITNSQDGLGAVEGFFYSGKVFLVAKNLPKHADVARVMLHESLGHYGLRGVFGKQLGQVLDMVQSGRRADVIRQAREYGLHGKLPENATDAQVWDSMSREQRNEAAEEVLAFMAQEQPEIGFVRRAVAAIRSWLRENVPGFNKMRLSDGDIIRNYLLPARDWVEQGKSSEMGAKSNGRMRAAFSFGRNAEDGRRLSIADWAKAHFGSAMAPNNKPTWQNFADWFGDSKVVDENGSPLVVYHGTAADLSFFDPLALGASTKAASAKKAFFFSGSPKVASGYAFLSETRTGLNVSVLKNAAKSDVLPKELQDYMNAEADRMASDALERGEPAWINEDSETGGGTPGANVLPLYLSAKNPKVIDYNGSEYREVSFASAIEQAKKEGYDSVIFRNAEDSMHKDYSEVSDIFAVFSPEQIKSATGNYGDFDPANRDIRFSRVPQAAQSVLTKTQDAVKKLTGYDSMDAAIYAWQDKFIDLKRIQQTIKDLGGTVSEINDAYRGEELFHKRVAKRTQDFMRDELRPLLKGMNDSAVSIEQMEQFLHARHAPEANKVLAERNLSEKELDAKRAAADAQVLQLRKDLQGALAKGTSTTHIQKSLAMALDEQSTWKQAQPWKGTEVDRLSLSGMSDADAKAVMDGLAPERRAALDKLAAKVDAINDQTLKTLESYGLMDRKSLNAWRSTYKHYVPLHRDEAKPDSFAHPIGQGFSTKGDASKRRTGSNEKVTDILGHIAMQREAALTRGEKNNVAKRLYLLAQQNPDDNLWTFTLPSKRMVDPDTGLVKTMPDRTALLKDNAMTVRIGGHDKYLIFNDRNERALRLGAAMKNLDALELDRFTRTMGKITRWFAAVNTQYNPVFGAMNLARDVQATALQLSNTPLKGKETAVLKGIASNLRPIYKDLRRSRKEAGIGQGPWAKLWDQLQLDGGTTGFRDLYATPNDRADALRKELSRMGKRSNASKITYGALDWLSDFNETLEATSRLATYKVALDEGLSRQEAASLAKNITVNFNRKGRNTSVMGSYFAFLNAAIQGNVRMYETLTGPRGRQIMLGGVALGAISSMAGMLVMGGDGDDDNWSRIPDFVKERSIIIPISREDYLAIPLPLGFHVFSNMGRTIVEATMLDDPTKSRASYIAEMGLISLNAYNPLGGADNMMQMFTPTPLDPVIAVTQNKSWTGQAIYRENFSALDPKPRYALAKDSTMGITRHAARIINNATGGSDWQPGRVDLNPDAIEYLIGQLTGGVGREIMKAGNMAQSMLTGDELPPNKIVLAGRFYGNTRGANGQSESYYENLKRINGAAAEYKGRVGEGQAADLVLNDQPLARLNGAADVVHKRVRGLQELRRRVQAGDEPGKREMVKEINQEIEQTMLRLNTAVRNALKSTE</sequence>
<feature type="region of interest" description="Disordered" evidence="1">
    <location>
        <begin position="308"/>
        <end position="331"/>
    </location>
</feature>
<evidence type="ECO:0000259" key="2">
    <source>
        <dbReference type="PROSITE" id="PS51186"/>
    </source>
</evidence>
<dbReference type="Gene3D" id="1.10.530.10">
    <property type="match status" value="1"/>
</dbReference>
<dbReference type="RefSeq" id="WP_136406920.1">
    <property type="nucleotide sequence ID" value="NZ_SSWX01000015.1"/>
</dbReference>
<feature type="region of interest" description="Disordered" evidence="1">
    <location>
        <begin position="1"/>
        <end position="32"/>
    </location>
</feature>
<evidence type="ECO:0000313" key="3">
    <source>
        <dbReference type="EMBL" id="THJ32423.1"/>
    </source>
</evidence>
<dbReference type="Pfam" id="PF18819">
    <property type="entry name" value="MuF_C"/>
    <property type="match status" value="1"/>
</dbReference>
<protein>
    <recommendedName>
        <fullName evidence="2">N-acetyltransferase domain-containing protein</fullName>
    </recommendedName>
</protein>
<feature type="region of interest" description="Disordered" evidence="1">
    <location>
        <begin position="974"/>
        <end position="1019"/>
    </location>
</feature>
<dbReference type="GO" id="GO:0016747">
    <property type="term" value="F:acyltransferase activity, transferring groups other than amino-acyl groups"/>
    <property type="evidence" value="ECO:0007669"/>
    <property type="project" value="InterPro"/>
</dbReference>
<dbReference type="Pfam" id="PF18763">
    <property type="entry name" value="ddrB-ParB"/>
    <property type="match status" value="1"/>
</dbReference>
<feature type="region of interest" description="Disordered" evidence="1">
    <location>
        <begin position="1229"/>
        <end position="1253"/>
    </location>
</feature>
<dbReference type="InterPro" id="IPR041131">
    <property type="entry name" value="MuF_C"/>
</dbReference>
<keyword evidence="4" id="KW-1185">Reference proteome</keyword>
<evidence type="ECO:0000256" key="1">
    <source>
        <dbReference type="SAM" id="MobiDB-lite"/>
    </source>
</evidence>
<dbReference type="Proteomes" id="UP000306236">
    <property type="component" value="Unassembled WGS sequence"/>
</dbReference>
<dbReference type="EMBL" id="SSWX01000015">
    <property type="protein sequence ID" value="THJ32423.1"/>
    <property type="molecule type" value="Genomic_DNA"/>
</dbReference>
<dbReference type="Pfam" id="PF18760">
    <property type="entry name" value="ART-PolyVal"/>
    <property type="match status" value="1"/>
</dbReference>
<dbReference type="InterPro" id="IPR049522">
    <property type="entry name" value="ART-PolyVal_dom"/>
</dbReference>
<gene>
    <name evidence="3" type="ORF">E8K88_12040</name>
</gene>
<reference evidence="3 4" key="1">
    <citation type="submission" date="2019-04" db="EMBL/GenBank/DDBJ databases">
        <title>Lampropedia sp YIM MLB12 draf genome.</title>
        <authorList>
            <person name="Wang Y.-X."/>
        </authorList>
    </citation>
    <scope>NUCLEOTIDE SEQUENCE [LARGE SCALE GENOMIC DNA]</scope>
    <source>
        <strain evidence="3 4">YIM MLB12</strain>
    </source>
</reference>
<dbReference type="InterPro" id="IPR000182">
    <property type="entry name" value="GNAT_dom"/>
</dbReference>
<dbReference type="OrthoDB" id="9151960at2"/>
<feature type="compositionally biased region" description="Polar residues" evidence="1">
    <location>
        <begin position="320"/>
        <end position="331"/>
    </location>
</feature>
<dbReference type="InterPro" id="IPR016181">
    <property type="entry name" value="Acyl_CoA_acyltransferase"/>
</dbReference>
<feature type="region of interest" description="Disordered" evidence="1">
    <location>
        <begin position="2128"/>
        <end position="2151"/>
    </location>
</feature>
<evidence type="ECO:0000313" key="4">
    <source>
        <dbReference type="Proteomes" id="UP000306236"/>
    </source>
</evidence>
<dbReference type="InterPro" id="IPR041398">
    <property type="entry name" value="DdrB_dom"/>
</dbReference>
<comment type="caution">
    <text evidence="3">The sequence shown here is derived from an EMBL/GenBank/DDBJ whole genome shotgun (WGS) entry which is preliminary data.</text>
</comment>
<dbReference type="InterPro" id="IPR040561">
    <property type="entry name" value="LPD38"/>
</dbReference>
<dbReference type="Pfam" id="PF18857">
    <property type="entry name" value="LPD38"/>
    <property type="match status" value="1"/>
</dbReference>
<name>A0A4S5BMX6_9BURK</name>
<organism evidence="3 4">
    <name type="scientific">Lampropedia aestuarii</name>
    <dbReference type="NCBI Taxonomy" id="2562762"/>
    <lineage>
        <taxon>Bacteria</taxon>
        <taxon>Pseudomonadati</taxon>
        <taxon>Pseudomonadota</taxon>
        <taxon>Betaproteobacteria</taxon>
        <taxon>Burkholderiales</taxon>
        <taxon>Comamonadaceae</taxon>
        <taxon>Lampropedia</taxon>
    </lineage>
</organism>
<dbReference type="Gene3D" id="3.40.630.30">
    <property type="match status" value="1"/>
</dbReference>